<evidence type="ECO:0000313" key="1">
    <source>
        <dbReference type="EMBL" id="CAH0714233.1"/>
    </source>
</evidence>
<sequence>MAKVLRARETGEMAKQCMSVRYKLNDSSDVSCERSLKKRRVSPLCASLMPNIPFCAPEHTMFSPVEKLQ</sequence>
<dbReference type="EMBL" id="OV170221">
    <property type="protein sequence ID" value="CAH0714233.1"/>
    <property type="molecule type" value="Genomic_DNA"/>
</dbReference>
<proteinExistence type="predicted"/>
<reference evidence="1" key="1">
    <citation type="submission" date="2021-12" db="EMBL/GenBank/DDBJ databases">
        <authorList>
            <person name="Martin H S."/>
        </authorList>
    </citation>
    <scope>NUCLEOTIDE SEQUENCE</scope>
</reference>
<evidence type="ECO:0000313" key="2">
    <source>
        <dbReference type="Proteomes" id="UP000838878"/>
    </source>
</evidence>
<name>A0A8J9V2E9_9NEOP</name>
<dbReference type="AlphaFoldDB" id="A0A8J9V2E9"/>
<keyword evidence="2" id="KW-1185">Reference proteome</keyword>
<protein>
    <submittedName>
        <fullName evidence="1">Uncharacterized protein</fullName>
    </submittedName>
</protein>
<organism evidence="1 2">
    <name type="scientific">Brenthis ino</name>
    <name type="common">lesser marbled fritillary</name>
    <dbReference type="NCBI Taxonomy" id="405034"/>
    <lineage>
        <taxon>Eukaryota</taxon>
        <taxon>Metazoa</taxon>
        <taxon>Ecdysozoa</taxon>
        <taxon>Arthropoda</taxon>
        <taxon>Hexapoda</taxon>
        <taxon>Insecta</taxon>
        <taxon>Pterygota</taxon>
        <taxon>Neoptera</taxon>
        <taxon>Endopterygota</taxon>
        <taxon>Lepidoptera</taxon>
        <taxon>Glossata</taxon>
        <taxon>Ditrysia</taxon>
        <taxon>Papilionoidea</taxon>
        <taxon>Nymphalidae</taxon>
        <taxon>Heliconiinae</taxon>
        <taxon>Argynnini</taxon>
        <taxon>Brenthis</taxon>
    </lineage>
</organism>
<dbReference type="Proteomes" id="UP000838878">
    <property type="component" value="Chromosome 1"/>
</dbReference>
<feature type="non-terminal residue" evidence="1">
    <location>
        <position position="69"/>
    </location>
</feature>
<accession>A0A8J9V2E9</accession>
<gene>
    <name evidence="1" type="ORF">BINO364_LOCUS1308</name>
</gene>